<evidence type="ECO:0000313" key="10">
    <source>
        <dbReference type="Proteomes" id="UP000499080"/>
    </source>
</evidence>
<dbReference type="EMBL" id="BGPR01201092">
    <property type="protein sequence ID" value="GBN18079.1"/>
    <property type="molecule type" value="Genomic_DNA"/>
</dbReference>
<dbReference type="PANTHER" id="PTHR24033">
    <property type="entry name" value="EGF-LIKE DOMAIN-CONTAINING PROTEIN"/>
    <property type="match status" value="1"/>
</dbReference>
<protein>
    <submittedName>
        <fullName evidence="9">Protocadherin Fat 1</fullName>
    </submittedName>
</protein>
<dbReference type="InterPro" id="IPR013032">
    <property type="entry name" value="EGF-like_CS"/>
</dbReference>
<comment type="caution">
    <text evidence="9">The sequence shown here is derived from an EMBL/GenBank/DDBJ whole genome shotgun (WGS) entry which is preliminary data.</text>
</comment>
<dbReference type="FunFam" id="2.10.25.10:FF:000255">
    <property type="entry name" value="Sushi, nidogen and EGF-like domains 1"/>
    <property type="match status" value="1"/>
</dbReference>
<keyword evidence="1" id="KW-0217">Developmental protein</keyword>
<keyword evidence="4" id="KW-0677">Repeat</keyword>
<feature type="disulfide bond" evidence="7">
    <location>
        <begin position="113"/>
        <end position="122"/>
    </location>
</feature>
<keyword evidence="5 7" id="KW-1015">Disulfide bond</keyword>
<dbReference type="GO" id="GO:0048646">
    <property type="term" value="P:anatomical structure formation involved in morphogenesis"/>
    <property type="evidence" value="ECO:0007669"/>
    <property type="project" value="UniProtKB-ARBA"/>
</dbReference>
<feature type="domain" description="EGF-like" evidence="8">
    <location>
        <begin position="1"/>
        <end position="38"/>
    </location>
</feature>
<proteinExistence type="predicted"/>
<dbReference type="Gene3D" id="2.10.25.10">
    <property type="entry name" value="Laminin"/>
    <property type="match status" value="2"/>
</dbReference>
<keyword evidence="6" id="KW-0325">Glycoprotein</keyword>
<dbReference type="GO" id="GO:0048667">
    <property type="term" value="P:cell morphogenesis involved in neuron differentiation"/>
    <property type="evidence" value="ECO:0007669"/>
    <property type="project" value="UniProtKB-ARBA"/>
</dbReference>
<feature type="non-terminal residue" evidence="9">
    <location>
        <position position="169"/>
    </location>
</feature>
<dbReference type="Pfam" id="PF12661">
    <property type="entry name" value="hEGF"/>
    <property type="match status" value="1"/>
</dbReference>
<evidence type="ECO:0000256" key="3">
    <source>
        <dbReference type="ARBA" id="ARBA00022729"/>
    </source>
</evidence>
<dbReference type="GO" id="GO:0005509">
    <property type="term" value="F:calcium ion binding"/>
    <property type="evidence" value="ECO:0007669"/>
    <property type="project" value="InterPro"/>
</dbReference>
<dbReference type="SMART" id="SM00181">
    <property type="entry name" value="EGF"/>
    <property type="match status" value="4"/>
</dbReference>
<dbReference type="InterPro" id="IPR051830">
    <property type="entry name" value="NOTCH_homolog"/>
</dbReference>
<dbReference type="InterPro" id="IPR001881">
    <property type="entry name" value="EGF-like_Ca-bd_dom"/>
</dbReference>
<evidence type="ECO:0000256" key="7">
    <source>
        <dbReference type="PROSITE-ProRule" id="PRU00076"/>
    </source>
</evidence>
<keyword evidence="10" id="KW-1185">Reference proteome</keyword>
<dbReference type="SUPFAM" id="SSF57196">
    <property type="entry name" value="EGF/Laminin"/>
    <property type="match status" value="2"/>
</dbReference>
<organism evidence="9 10">
    <name type="scientific">Araneus ventricosus</name>
    <name type="common">Orbweaver spider</name>
    <name type="synonym">Epeira ventricosa</name>
    <dbReference type="NCBI Taxonomy" id="182803"/>
    <lineage>
        <taxon>Eukaryota</taxon>
        <taxon>Metazoa</taxon>
        <taxon>Ecdysozoa</taxon>
        <taxon>Arthropoda</taxon>
        <taxon>Chelicerata</taxon>
        <taxon>Arachnida</taxon>
        <taxon>Araneae</taxon>
        <taxon>Araneomorphae</taxon>
        <taxon>Entelegynae</taxon>
        <taxon>Araneoidea</taxon>
        <taxon>Araneidae</taxon>
        <taxon>Araneus</taxon>
    </lineage>
</organism>
<sequence length="169" mass="18093">VDPPCLPNPCKNGGTCESASSAEFNCTCAIGYVGQNCEIQNFCMSSESGEDMTCENGVCIDSGLSKICSCDEGYFLDPECHTCREIMEPCLPNPCSNDGKCTPLSVDSYNCTCSEGYSGSRCTESDYCALNGGNTFCGDADCKNEPGLKIYYCSCASGQYFDYASRKCL</sequence>
<feature type="domain" description="EGF-like" evidence="8">
    <location>
        <begin position="86"/>
        <end position="123"/>
    </location>
</feature>
<keyword evidence="3" id="KW-0732">Signal</keyword>
<gene>
    <name evidence="9" type="primary">FAT1_33</name>
    <name evidence="9" type="ORF">AVEN_87949_1</name>
</gene>
<dbReference type="GO" id="GO:0016358">
    <property type="term" value="P:dendrite development"/>
    <property type="evidence" value="ECO:0007669"/>
    <property type="project" value="UniProtKB-ARBA"/>
</dbReference>
<dbReference type="Pfam" id="PF00008">
    <property type="entry name" value="EGF"/>
    <property type="match status" value="2"/>
</dbReference>
<dbReference type="AlphaFoldDB" id="A0A4Y2LUA9"/>
<dbReference type="SMART" id="SM00179">
    <property type="entry name" value="EGF_CA"/>
    <property type="match status" value="3"/>
</dbReference>
<dbReference type="PROSITE" id="PS01186">
    <property type="entry name" value="EGF_2"/>
    <property type="match status" value="2"/>
</dbReference>
<accession>A0A4Y2LUA9</accession>
<dbReference type="GO" id="GO:0009887">
    <property type="term" value="P:animal organ morphogenesis"/>
    <property type="evidence" value="ECO:0007669"/>
    <property type="project" value="UniProtKB-ARBA"/>
</dbReference>
<dbReference type="FunFam" id="2.10.25.10:FF:000172">
    <property type="entry name" value="FAT atypical cadherin 3"/>
    <property type="match status" value="1"/>
</dbReference>
<dbReference type="GO" id="GO:0043005">
    <property type="term" value="C:neuron projection"/>
    <property type="evidence" value="ECO:0007669"/>
    <property type="project" value="UniProtKB-ARBA"/>
</dbReference>
<dbReference type="OrthoDB" id="6427640at2759"/>
<feature type="disulfide bond" evidence="7">
    <location>
        <begin position="28"/>
        <end position="37"/>
    </location>
</feature>
<evidence type="ECO:0000256" key="1">
    <source>
        <dbReference type="ARBA" id="ARBA00022473"/>
    </source>
</evidence>
<evidence type="ECO:0000256" key="2">
    <source>
        <dbReference type="ARBA" id="ARBA00022536"/>
    </source>
</evidence>
<evidence type="ECO:0000256" key="6">
    <source>
        <dbReference type="ARBA" id="ARBA00023180"/>
    </source>
</evidence>
<dbReference type="Proteomes" id="UP000499080">
    <property type="component" value="Unassembled WGS sequence"/>
</dbReference>
<evidence type="ECO:0000256" key="5">
    <source>
        <dbReference type="ARBA" id="ARBA00023157"/>
    </source>
</evidence>
<comment type="caution">
    <text evidence="7">Lacks conserved residue(s) required for the propagation of feature annotation.</text>
</comment>
<dbReference type="GO" id="GO:0001764">
    <property type="term" value="P:neuron migration"/>
    <property type="evidence" value="ECO:0007669"/>
    <property type="project" value="UniProtKB-ARBA"/>
</dbReference>
<feature type="non-terminal residue" evidence="9">
    <location>
        <position position="1"/>
    </location>
</feature>
<evidence type="ECO:0000256" key="4">
    <source>
        <dbReference type="ARBA" id="ARBA00022737"/>
    </source>
</evidence>
<reference evidence="9 10" key="1">
    <citation type="journal article" date="2019" name="Sci. Rep.">
        <title>Orb-weaving spider Araneus ventricosus genome elucidates the spidroin gene catalogue.</title>
        <authorList>
            <person name="Kono N."/>
            <person name="Nakamura H."/>
            <person name="Ohtoshi R."/>
            <person name="Moran D.A.P."/>
            <person name="Shinohara A."/>
            <person name="Yoshida Y."/>
            <person name="Fujiwara M."/>
            <person name="Mori M."/>
            <person name="Tomita M."/>
            <person name="Arakawa K."/>
        </authorList>
    </citation>
    <scope>NUCLEOTIDE SEQUENCE [LARGE SCALE GENOMIC DNA]</scope>
</reference>
<name>A0A4Y2LUA9_ARAVE</name>
<keyword evidence="2 7" id="KW-0245">EGF-like domain</keyword>
<dbReference type="PROSITE" id="PS50026">
    <property type="entry name" value="EGF_3"/>
    <property type="match status" value="2"/>
</dbReference>
<evidence type="ECO:0000313" key="9">
    <source>
        <dbReference type="EMBL" id="GBN18079.1"/>
    </source>
</evidence>
<dbReference type="InterPro" id="IPR000742">
    <property type="entry name" value="EGF"/>
</dbReference>
<evidence type="ECO:0000259" key="8">
    <source>
        <dbReference type="PROSITE" id="PS50026"/>
    </source>
</evidence>
<dbReference type="PROSITE" id="PS00022">
    <property type="entry name" value="EGF_1"/>
    <property type="match status" value="2"/>
</dbReference>